<evidence type="ECO:0008006" key="4">
    <source>
        <dbReference type="Google" id="ProtNLM"/>
    </source>
</evidence>
<gene>
    <name evidence="2" type="ORF">N658DRAFT_495975</name>
</gene>
<evidence type="ECO:0000313" key="2">
    <source>
        <dbReference type="EMBL" id="KAK4102049.1"/>
    </source>
</evidence>
<dbReference type="Proteomes" id="UP001305647">
    <property type="component" value="Unassembled WGS sequence"/>
</dbReference>
<protein>
    <recommendedName>
        <fullName evidence="4">RRM domain-containing protein</fullName>
    </recommendedName>
</protein>
<comment type="caution">
    <text evidence="2">The sequence shown here is derived from an EMBL/GenBank/DDBJ whole genome shotgun (WGS) entry which is preliminary data.</text>
</comment>
<evidence type="ECO:0000313" key="3">
    <source>
        <dbReference type="Proteomes" id="UP001305647"/>
    </source>
</evidence>
<feature type="compositionally biased region" description="Low complexity" evidence="1">
    <location>
        <begin position="86"/>
        <end position="101"/>
    </location>
</feature>
<reference evidence="2" key="2">
    <citation type="submission" date="2023-05" db="EMBL/GenBank/DDBJ databases">
        <authorList>
            <consortium name="Lawrence Berkeley National Laboratory"/>
            <person name="Steindorff A."/>
            <person name="Hensen N."/>
            <person name="Bonometti L."/>
            <person name="Westerberg I."/>
            <person name="Brannstrom I.O."/>
            <person name="Guillou S."/>
            <person name="Cros-Aarteil S."/>
            <person name="Calhoun S."/>
            <person name="Haridas S."/>
            <person name="Kuo A."/>
            <person name="Mondo S."/>
            <person name="Pangilinan J."/>
            <person name="Riley R."/>
            <person name="Labutti K."/>
            <person name="Andreopoulos B."/>
            <person name="Lipzen A."/>
            <person name="Chen C."/>
            <person name="Yanf M."/>
            <person name="Daum C."/>
            <person name="Ng V."/>
            <person name="Clum A."/>
            <person name="Ohm R."/>
            <person name="Martin F."/>
            <person name="Silar P."/>
            <person name="Natvig D."/>
            <person name="Lalanne C."/>
            <person name="Gautier V."/>
            <person name="Ament-Velasquez S.L."/>
            <person name="Kruys A."/>
            <person name="Hutchinson M.I."/>
            <person name="Powell A.J."/>
            <person name="Barry K."/>
            <person name="Miller A.N."/>
            <person name="Grigoriev I.V."/>
            <person name="Debuchy R."/>
            <person name="Gladieux P."/>
            <person name="Thoren M.H."/>
            <person name="Johannesson H."/>
        </authorList>
    </citation>
    <scope>NUCLEOTIDE SEQUENCE</scope>
    <source>
        <strain evidence="2">CBS 757.83</strain>
    </source>
</reference>
<dbReference type="AlphaFoldDB" id="A0AAN6Q4E1"/>
<feature type="compositionally biased region" description="Polar residues" evidence="1">
    <location>
        <begin position="114"/>
        <end position="123"/>
    </location>
</feature>
<proteinExistence type="predicted"/>
<name>A0AAN6Q4E1_9PEZI</name>
<reference evidence="2" key="1">
    <citation type="journal article" date="2023" name="Mol. Phylogenet. Evol.">
        <title>Genome-scale phylogeny and comparative genomics of the fungal order Sordariales.</title>
        <authorList>
            <person name="Hensen N."/>
            <person name="Bonometti L."/>
            <person name="Westerberg I."/>
            <person name="Brannstrom I.O."/>
            <person name="Guillou S."/>
            <person name="Cros-Aarteil S."/>
            <person name="Calhoun S."/>
            <person name="Haridas S."/>
            <person name="Kuo A."/>
            <person name="Mondo S."/>
            <person name="Pangilinan J."/>
            <person name="Riley R."/>
            <person name="LaButti K."/>
            <person name="Andreopoulos B."/>
            <person name="Lipzen A."/>
            <person name="Chen C."/>
            <person name="Yan M."/>
            <person name="Daum C."/>
            <person name="Ng V."/>
            <person name="Clum A."/>
            <person name="Steindorff A."/>
            <person name="Ohm R.A."/>
            <person name="Martin F."/>
            <person name="Silar P."/>
            <person name="Natvig D.O."/>
            <person name="Lalanne C."/>
            <person name="Gautier V."/>
            <person name="Ament-Velasquez S.L."/>
            <person name="Kruys A."/>
            <person name="Hutchinson M.I."/>
            <person name="Powell A.J."/>
            <person name="Barry K."/>
            <person name="Miller A.N."/>
            <person name="Grigoriev I.V."/>
            <person name="Debuchy R."/>
            <person name="Gladieux P."/>
            <person name="Hiltunen Thoren M."/>
            <person name="Johannesson H."/>
        </authorList>
    </citation>
    <scope>NUCLEOTIDE SEQUENCE</scope>
    <source>
        <strain evidence="2">CBS 757.83</strain>
    </source>
</reference>
<keyword evidence="3" id="KW-1185">Reference proteome</keyword>
<evidence type="ECO:0000256" key="1">
    <source>
        <dbReference type="SAM" id="MobiDB-lite"/>
    </source>
</evidence>
<sequence length="167" mass="18080">MQATRGLETPPGDAFAEDRRIYIGNLLYSVKPADVEDLLRQSGFEQSVEKLHISVDPSAAGIQGIVSPSSPRATKPSAPWTPFPAPDSSTSPSSSVRTTPSRLRHRPSHDRAASVTTPQSSRDGVTKRGKTRNPLRTRDRLPPSAIWKRGATAAWTRPPCTSGDSVR</sequence>
<accession>A0AAN6Q4E1</accession>
<dbReference type="EMBL" id="MU863633">
    <property type="protein sequence ID" value="KAK4102049.1"/>
    <property type="molecule type" value="Genomic_DNA"/>
</dbReference>
<feature type="region of interest" description="Disordered" evidence="1">
    <location>
        <begin position="58"/>
        <end position="167"/>
    </location>
</feature>
<organism evidence="2 3">
    <name type="scientific">Parathielavia hyrcaniae</name>
    <dbReference type="NCBI Taxonomy" id="113614"/>
    <lineage>
        <taxon>Eukaryota</taxon>
        <taxon>Fungi</taxon>
        <taxon>Dikarya</taxon>
        <taxon>Ascomycota</taxon>
        <taxon>Pezizomycotina</taxon>
        <taxon>Sordariomycetes</taxon>
        <taxon>Sordariomycetidae</taxon>
        <taxon>Sordariales</taxon>
        <taxon>Chaetomiaceae</taxon>
        <taxon>Parathielavia</taxon>
    </lineage>
</organism>